<reference evidence="2 3" key="1">
    <citation type="submission" date="2024-01" db="EMBL/GenBank/DDBJ databases">
        <title>The genome of the rayed Mediterranean limpet Patella caerulea (Linnaeus, 1758).</title>
        <authorList>
            <person name="Anh-Thu Weber A."/>
            <person name="Halstead-Nussloch G."/>
        </authorList>
    </citation>
    <scope>NUCLEOTIDE SEQUENCE [LARGE SCALE GENOMIC DNA]</scope>
    <source>
        <strain evidence="2">AATW-2023a</strain>
        <tissue evidence="2">Whole specimen</tissue>
    </source>
</reference>
<keyword evidence="3" id="KW-1185">Reference proteome</keyword>
<dbReference type="PANTHER" id="PTHR37916">
    <property type="entry name" value="CHITIN-BINDING TYPE-4 DOMAIN-CONTAINING PROTEIN"/>
    <property type="match status" value="1"/>
</dbReference>
<comment type="caution">
    <text evidence="2">The sequence shown here is derived from an EMBL/GenBank/DDBJ whole genome shotgun (WGS) entry which is preliminary data.</text>
</comment>
<protein>
    <submittedName>
        <fullName evidence="2">Uncharacterized protein</fullName>
    </submittedName>
</protein>
<organism evidence="2 3">
    <name type="scientific">Patella caerulea</name>
    <name type="common">Rayed Mediterranean limpet</name>
    <dbReference type="NCBI Taxonomy" id="87958"/>
    <lineage>
        <taxon>Eukaryota</taxon>
        <taxon>Metazoa</taxon>
        <taxon>Spiralia</taxon>
        <taxon>Lophotrochozoa</taxon>
        <taxon>Mollusca</taxon>
        <taxon>Gastropoda</taxon>
        <taxon>Patellogastropoda</taxon>
        <taxon>Patelloidea</taxon>
        <taxon>Patellidae</taxon>
        <taxon>Patella</taxon>
    </lineage>
</organism>
<name>A0AAN8GDY2_PATCE</name>
<keyword evidence="1" id="KW-0732">Signal</keyword>
<feature type="signal peptide" evidence="1">
    <location>
        <begin position="1"/>
        <end position="17"/>
    </location>
</feature>
<dbReference type="Proteomes" id="UP001347796">
    <property type="component" value="Unassembled WGS sequence"/>
</dbReference>
<evidence type="ECO:0000256" key="1">
    <source>
        <dbReference type="SAM" id="SignalP"/>
    </source>
</evidence>
<evidence type="ECO:0000313" key="2">
    <source>
        <dbReference type="EMBL" id="KAK6169251.1"/>
    </source>
</evidence>
<sequence length="529" mass="58194">METLLAVLFLILGTASAHICLISPQQRGQIDISTSGSRTCFKHGFPCGGDAPADPQFILQAGQPAFIKWQQNYNHYEVGFPGYMDISYGPVNSTQESQWTVLAVVSDKYVFSQDYQENYTAIVTIPNTPCDHCVLRVRYNAHKAGEDTFYQCSDVHVSSNVRHVSPLKFPLTDSKDKALRGAAQLTQRKNNPKNVNGAESFYGEAYDPFNPSRTTYVQIDPTTGEKTSIKKMDFGLDGGNSQAGDTKYIADAVVGVDPVGKSTVFMFHGAGSLDVIPKQLLEIGLSNGSVLNTQNIPALDGTTAINGLAYVYPEHYLTFSLQEESAKPGNFYFVVGMLDHTGGWKMLAKTPTTENLYVNYQSMVFNRGKNLLHILMGNENAADALNARIYTFVVTPSTERFQGFRELDVSSFTFMSINVYEKTGQILAISPGLFTDTYPSYSLVEINPITGNVTQIMKVTPPGIFEKYYGGSVVNGLDQRTGQLKHVFRVADSEADVIASINIDSQSVTFSQITNLRHIHNIVHVPATP</sequence>
<proteinExistence type="predicted"/>
<dbReference type="AlphaFoldDB" id="A0AAN8GDY2"/>
<accession>A0AAN8GDY2</accession>
<evidence type="ECO:0000313" key="3">
    <source>
        <dbReference type="Proteomes" id="UP001347796"/>
    </source>
</evidence>
<dbReference type="PANTHER" id="PTHR37916:SF2">
    <property type="entry name" value="CHITIN-BINDING TYPE-4 DOMAIN-CONTAINING PROTEIN"/>
    <property type="match status" value="1"/>
</dbReference>
<dbReference type="EMBL" id="JAZGQO010000015">
    <property type="protein sequence ID" value="KAK6169251.1"/>
    <property type="molecule type" value="Genomic_DNA"/>
</dbReference>
<feature type="chain" id="PRO_5042843104" evidence="1">
    <location>
        <begin position="18"/>
        <end position="529"/>
    </location>
</feature>
<gene>
    <name evidence="2" type="ORF">SNE40_020335</name>
</gene>